<feature type="domain" description="Reverse transcriptase" evidence="2">
    <location>
        <begin position="570"/>
        <end position="624"/>
    </location>
</feature>
<dbReference type="InterPro" id="IPR053134">
    <property type="entry name" value="RNA-dir_DNA_polymerase"/>
</dbReference>
<dbReference type="Gene3D" id="3.30.420.10">
    <property type="entry name" value="Ribonuclease H-like superfamily/Ribonuclease H"/>
    <property type="match status" value="1"/>
</dbReference>
<evidence type="ECO:0000313" key="5">
    <source>
        <dbReference type="EMBL" id="KAA3484389.1"/>
    </source>
</evidence>
<accession>A0A5B6WR74</accession>
<evidence type="ECO:0000259" key="4">
    <source>
        <dbReference type="Pfam" id="PF24626"/>
    </source>
</evidence>
<feature type="domain" description="Retrotransposon gag" evidence="3">
    <location>
        <begin position="145"/>
        <end position="202"/>
    </location>
</feature>
<dbReference type="OrthoDB" id="2272416at2759"/>
<dbReference type="FunFam" id="3.30.70.270:FF:000003">
    <property type="entry name" value="Transposon Ty3-G Gag-Pol polyprotein"/>
    <property type="match status" value="1"/>
</dbReference>
<dbReference type="InterPro" id="IPR056924">
    <property type="entry name" value="SH3_Tf2-1"/>
</dbReference>
<dbReference type="Gene3D" id="3.10.10.10">
    <property type="entry name" value="HIV Type 1 Reverse Transcriptase, subunit A, domain 1"/>
    <property type="match status" value="1"/>
</dbReference>
<dbReference type="Pfam" id="PF24626">
    <property type="entry name" value="SH3_Tf2-1"/>
    <property type="match status" value="1"/>
</dbReference>
<dbReference type="InterPro" id="IPR005162">
    <property type="entry name" value="Retrotrans_gag_dom"/>
</dbReference>
<organism evidence="5 6">
    <name type="scientific">Gossypium australe</name>
    <dbReference type="NCBI Taxonomy" id="47621"/>
    <lineage>
        <taxon>Eukaryota</taxon>
        <taxon>Viridiplantae</taxon>
        <taxon>Streptophyta</taxon>
        <taxon>Embryophyta</taxon>
        <taxon>Tracheophyta</taxon>
        <taxon>Spermatophyta</taxon>
        <taxon>Magnoliopsida</taxon>
        <taxon>eudicotyledons</taxon>
        <taxon>Gunneridae</taxon>
        <taxon>Pentapetalae</taxon>
        <taxon>rosids</taxon>
        <taxon>malvids</taxon>
        <taxon>Malvales</taxon>
        <taxon>Malvaceae</taxon>
        <taxon>Malvoideae</taxon>
        <taxon>Gossypium</taxon>
    </lineage>
</organism>
<reference evidence="6" key="1">
    <citation type="journal article" date="2019" name="Plant Biotechnol. J.">
        <title>Genome sequencing of the Australian wild diploid species Gossypium australe highlights disease resistance and delayed gland morphogenesis.</title>
        <authorList>
            <person name="Cai Y."/>
            <person name="Cai X."/>
            <person name="Wang Q."/>
            <person name="Wang P."/>
            <person name="Zhang Y."/>
            <person name="Cai C."/>
            <person name="Xu Y."/>
            <person name="Wang K."/>
            <person name="Zhou Z."/>
            <person name="Wang C."/>
            <person name="Geng S."/>
            <person name="Li B."/>
            <person name="Dong Q."/>
            <person name="Hou Y."/>
            <person name="Wang H."/>
            <person name="Ai P."/>
            <person name="Liu Z."/>
            <person name="Yi F."/>
            <person name="Sun M."/>
            <person name="An G."/>
            <person name="Cheng J."/>
            <person name="Zhang Y."/>
            <person name="Shi Q."/>
            <person name="Xie Y."/>
            <person name="Shi X."/>
            <person name="Chang Y."/>
            <person name="Huang F."/>
            <person name="Chen Y."/>
            <person name="Hong S."/>
            <person name="Mi L."/>
            <person name="Sun Q."/>
            <person name="Zhang L."/>
            <person name="Zhou B."/>
            <person name="Peng R."/>
            <person name="Zhang X."/>
            <person name="Liu F."/>
        </authorList>
    </citation>
    <scope>NUCLEOTIDE SEQUENCE [LARGE SCALE GENOMIC DNA]</scope>
    <source>
        <strain evidence="6">cv. PA1801</strain>
    </source>
</reference>
<protein>
    <submittedName>
        <fullName evidence="5">Gag-Pol polyprotein</fullName>
    </submittedName>
</protein>
<dbReference type="CDD" id="cd01647">
    <property type="entry name" value="RT_LTR"/>
    <property type="match status" value="1"/>
</dbReference>
<evidence type="ECO:0000259" key="3">
    <source>
        <dbReference type="Pfam" id="PF03732"/>
    </source>
</evidence>
<dbReference type="InterPro" id="IPR036397">
    <property type="entry name" value="RNaseH_sf"/>
</dbReference>
<dbReference type="AlphaFoldDB" id="A0A5B6WR74"/>
<dbReference type="Proteomes" id="UP000325315">
    <property type="component" value="Unassembled WGS sequence"/>
</dbReference>
<gene>
    <name evidence="5" type="ORF">EPI10_006473</name>
</gene>
<dbReference type="Pfam" id="PF08284">
    <property type="entry name" value="RVP_2"/>
    <property type="match status" value="1"/>
</dbReference>
<feature type="region of interest" description="Disordered" evidence="1">
    <location>
        <begin position="268"/>
        <end position="337"/>
    </location>
</feature>
<comment type="caution">
    <text evidence="5">The sequence shown here is derived from an EMBL/GenBank/DDBJ whole genome shotgun (WGS) entry which is preliminary data.</text>
</comment>
<dbReference type="InterPro" id="IPR043502">
    <property type="entry name" value="DNA/RNA_pol_sf"/>
</dbReference>
<feature type="domain" description="Reverse transcriptase" evidence="2">
    <location>
        <begin position="499"/>
        <end position="569"/>
    </location>
</feature>
<dbReference type="InterPro" id="IPR012337">
    <property type="entry name" value="RNaseH-like_sf"/>
</dbReference>
<dbReference type="Pfam" id="PF00078">
    <property type="entry name" value="RVT_1"/>
    <property type="match status" value="2"/>
</dbReference>
<dbReference type="Gene3D" id="3.30.70.270">
    <property type="match status" value="2"/>
</dbReference>
<evidence type="ECO:0000256" key="1">
    <source>
        <dbReference type="SAM" id="MobiDB-lite"/>
    </source>
</evidence>
<feature type="compositionally biased region" description="Polar residues" evidence="1">
    <location>
        <begin position="280"/>
        <end position="296"/>
    </location>
</feature>
<evidence type="ECO:0000313" key="6">
    <source>
        <dbReference type="Proteomes" id="UP000325315"/>
    </source>
</evidence>
<dbReference type="Pfam" id="PF03732">
    <property type="entry name" value="Retrotrans_gag"/>
    <property type="match status" value="1"/>
</dbReference>
<dbReference type="SUPFAM" id="SSF56672">
    <property type="entry name" value="DNA/RNA polymerases"/>
    <property type="match status" value="1"/>
</dbReference>
<proteinExistence type="predicted"/>
<name>A0A5B6WR74_9ROSI</name>
<dbReference type="InterPro" id="IPR000477">
    <property type="entry name" value="RT_dom"/>
</dbReference>
<evidence type="ECO:0000259" key="2">
    <source>
        <dbReference type="Pfam" id="PF00078"/>
    </source>
</evidence>
<dbReference type="InterPro" id="IPR043128">
    <property type="entry name" value="Rev_trsase/Diguanyl_cyclase"/>
</dbReference>
<dbReference type="PANTHER" id="PTHR24559:SF444">
    <property type="entry name" value="REVERSE TRANSCRIPTASE DOMAIN-CONTAINING PROTEIN"/>
    <property type="match status" value="1"/>
</dbReference>
<feature type="domain" description="Tf2-1-like SH3-like" evidence="4">
    <location>
        <begin position="826"/>
        <end position="887"/>
    </location>
</feature>
<keyword evidence="6" id="KW-1185">Reference proteome</keyword>
<sequence length="952" mass="109709">MDPNRVIADDVESIAPASIHGVAQSKSRPVSGSQREKAKEAFFQMMNEWFTEFVQTNLAAQQPPPPLNPQPVPVAPQGVEHLRLNKPPVNKIQKYGAKEFRATIDDDLERAEFWLGNMIRLFDELSCIPSECLKCVVSLLKDKAYQCQQFIDQKRKEFLELKKGRMSVTEYEREFVRLSKYARECVSTESIMCKKFEDGLNEDIILLVGILELKEFVVLVDQACKAEELGKEKIKADFEARDSRKRSIRKPYQFLSKKSIDSYTRMNASIGYPNRDRGKQYSSPKAQATSVSSVSSLHEKDRYQNAKLSNTTSRGRPPRNAGNVTSSKGITKDSAVRSEARAPARAYTICAREDVSSPNVITGTFSHHDTNVIALIDPGSTHSYVCENLVSNWLTLHDVVNCRRKTIELKCHNSEILRIESDESSGLPIVISSISAQRYVRKCCEAYLAYVLDTKVSESKIKPNGSNRIERVESSVARVNGLRFCMTYFLPWGAPVLFVKKKDRSMRLCIDYRQLNKVTIKNMYPIPRIDDLFDQLKGATVFSKVDLRSSYYQLRVKDLDVPKTAFRTRFVVVFIDDILIYSRDESEHAKHLRIVLQTLRDKQLFTKFSKCEFWLREVGFLGLIVSAEELKAKLVFLQQICEAQKFDNELQAKRVQCESNSDSDYQIGSDDCLMITLISGEERCYLGFVDRLKKSAHFILVRTDYSLDKLAELYISEIVRLHGVLVSIISDRDPRFHSQTDDQSERVIQILEDMLRCCVLEFEGSWEKYLSMVEFAYKNSFQSSIKMTPYEALYGHKCRTPLYWNKLSEKKIHEVDLIREIEDKVKVILSPWKKILRFGHKGKLSLRFIEPYEIKERIGPVAYRLALPSELGKIHNGFHVSMWHRYRSDPSHVISSAEIDIQPNMTYNKEPIRILAREVKELRNKCTALVKVLWQRHGVEEATWEPKEAMRK</sequence>
<dbReference type="EMBL" id="SMMG02000002">
    <property type="protein sequence ID" value="KAA3484389.1"/>
    <property type="molecule type" value="Genomic_DNA"/>
</dbReference>
<dbReference type="GO" id="GO:0003676">
    <property type="term" value="F:nucleic acid binding"/>
    <property type="evidence" value="ECO:0007669"/>
    <property type="project" value="InterPro"/>
</dbReference>
<dbReference type="SUPFAM" id="SSF53098">
    <property type="entry name" value="Ribonuclease H-like"/>
    <property type="match status" value="1"/>
</dbReference>
<dbReference type="PANTHER" id="PTHR24559">
    <property type="entry name" value="TRANSPOSON TY3-I GAG-POL POLYPROTEIN"/>
    <property type="match status" value="1"/>
</dbReference>